<name>A0A7L7LB89_9BACT</name>
<dbReference type="KEGG" id="add:HUW48_18990"/>
<sequence>MMDDFDKDELVEQYLLGQLQGEALTDFKRRLATDESFKKEVAVEQAILRNLKTVGRQQRQQQFENFHLEIAEEPETEVKVVKMNTQRYFLMAAASIVLIITSILAINNLITRQSTPEAIYQAYYEPYLIPRFRGAPIEADQRTGAIEAYRAGDYLLSIQLFEQFLAKENDEKSLFYLGNAYLAANKPEAAIKTYLTYLQQYKQFETPSKWYLGLSYIKVENNAEAKKVLKEVAANKAPDNIYREKAKEILSKRKFKKLPDE</sequence>
<evidence type="ECO:0008006" key="4">
    <source>
        <dbReference type="Google" id="ProtNLM"/>
    </source>
</evidence>
<dbReference type="RefSeq" id="WP_182412442.1">
    <property type="nucleotide sequence ID" value="NZ_CP055153.1"/>
</dbReference>
<keyword evidence="1" id="KW-0472">Membrane</keyword>
<dbReference type="Proteomes" id="UP000514509">
    <property type="component" value="Chromosome"/>
</dbReference>
<reference evidence="2 3" key="1">
    <citation type="submission" date="2020-08" db="EMBL/GenBank/DDBJ databases">
        <title>Adhaeribacter dokdonensis sp. nov., isolated from the rhizosphere of Elymus tsukushiensis, a plant native to the Dokdo Islands, Republic of Korea.</title>
        <authorList>
            <person name="Ghim S.Y."/>
        </authorList>
    </citation>
    <scope>NUCLEOTIDE SEQUENCE [LARGE SCALE GENOMIC DNA]</scope>
    <source>
        <strain evidence="2 3">KUDC8001</strain>
    </source>
</reference>
<keyword evidence="1" id="KW-0812">Transmembrane</keyword>
<keyword evidence="1" id="KW-1133">Transmembrane helix</keyword>
<dbReference type="SUPFAM" id="SSF48452">
    <property type="entry name" value="TPR-like"/>
    <property type="match status" value="1"/>
</dbReference>
<protein>
    <recommendedName>
        <fullName evidence="4">Tetratricopeptide repeat protein</fullName>
    </recommendedName>
</protein>
<organism evidence="2 3">
    <name type="scientific">Adhaeribacter radiodurans</name>
    <dbReference type="NCBI Taxonomy" id="2745197"/>
    <lineage>
        <taxon>Bacteria</taxon>
        <taxon>Pseudomonadati</taxon>
        <taxon>Bacteroidota</taxon>
        <taxon>Cytophagia</taxon>
        <taxon>Cytophagales</taxon>
        <taxon>Hymenobacteraceae</taxon>
        <taxon>Adhaeribacter</taxon>
    </lineage>
</organism>
<evidence type="ECO:0000256" key="1">
    <source>
        <dbReference type="SAM" id="Phobius"/>
    </source>
</evidence>
<accession>A0A7L7LB89</accession>
<proteinExistence type="predicted"/>
<dbReference type="Gene3D" id="1.25.40.10">
    <property type="entry name" value="Tetratricopeptide repeat domain"/>
    <property type="match status" value="1"/>
</dbReference>
<evidence type="ECO:0000313" key="2">
    <source>
        <dbReference type="EMBL" id="QMU29984.1"/>
    </source>
</evidence>
<keyword evidence="3" id="KW-1185">Reference proteome</keyword>
<dbReference type="InterPro" id="IPR011990">
    <property type="entry name" value="TPR-like_helical_dom_sf"/>
</dbReference>
<gene>
    <name evidence="2" type="ORF">HUW48_18990</name>
</gene>
<dbReference type="AlphaFoldDB" id="A0A7L7LB89"/>
<feature type="transmembrane region" description="Helical" evidence="1">
    <location>
        <begin position="88"/>
        <end position="110"/>
    </location>
</feature>
<dbReference type="EMBL" id="CP055153">
    <property type="protein sequence ID" value="QMU29984.1"/>
    <property type="molecule type" value="Genomic_DNA"/>
</dbReference>
<evidence type="ECO:0000313" key="3">
    <source>
        <dbReference type="Proteomes" id="UP000514509"/>
    </source>
</evidence>